<dbReference type="Proteomes" id="UP000234881">
    <property type="component" value="Unassembled WGS sequence"/>
</dbReference>
<dbReference type="CDD" id="cd01575">
    <property type="entry name" value="PBP1_GntR"/>
    <property type="match status" value="1"/>
</dbReference>
<dbReference type="Gene3D" id="3.40.50.2300">
    <property type="match status" value="2"/>
</dbReference>
<evidence type="ECO:0000259" key="4">
    <source>
        <dbReference type="PROSITE" id="PS50932"/>
    </source>
</evidence>
<dbReference type="RefSeq" id="WP_101534350.1">
    <property type="nucleotide sequence ID" value="NZ_JBFHIU010000113.1"/>
</dbReference>
<accession>A0A2N5XRH5</accession>
<organism evidence="5 6">
    <name type="scientific">Cohaesibacter celericrescens</name>
    <dbReference type="NCBI Taxonomy" id="2067669"/>
    <lineage>
        <taxon>Bacteria</taxon>
        <taxon>Pseudomonadati</taxon>
        <taxon>Pseudomonadota</taxon>
        <taxon>Alphaproteobacteria</taxon>
        <taxon>Hyphomicrobiales</taxon>
        <taxon>Cohaesibacteraceae</taxon>
    </lineage>
</organism>
<evidence type="ECO:0000313" key="6">
    <source>
        <dbReference type="Proteomes" id="UP000234881"/>
    </source>
</evidence>
<evidence type="ECO:0000313" key="5">
    <source>
        <dbReference type="EMBL" id="PLW77060.1"/>
    </source>
</evidence>
<dbReference type="Gene3D" id="1.10.260.40">
    <property type="entry name" value="lambda repressor-like DNA-binding domains"/>
    <property type="match status" value="1"/>
</dbReference>
<feature type="domain" description="HTH lacI-type" evidence="4">
    <location>
        <begin position="1"/>
        <end position="53"/>
    </location>
</feature>
<evidence type="ECO:0000256" key="3">
    <source>
        <dbReference type="ARBA" id="ARBA00023163"/>
    </source>
</evidence>
<evidence type="ECO:0000256" key="1">
    <source>
        <dbReference type="ARBA" id="ARBA00023015"/>
    </source>
</evidence>
<dbReference type="OrthoDB" id="7170131at2"/>
<proteinExistence type="predicted"/>
<dbReference type="SMART" id="SM00354">
    <property type="entry name" value="HTH_LACI"/>
    <property type="match status" value="1"/>
</dbReference>
<keyword evidence="3" id="KW-0804">Transcription</keyword>
<sequence>MTDVARKAGVAPMTVSRALRGDGYVVEEKKERIINAAKELGYVLNMSAGSLSSNKTNFVSVLIPSINNSNFSETVHGIAEVLHSKGMQILFGYTDYSMENEEHIISTMLKRRPEGIILTGGVHTDQARNLLKNAHIPVVEIWDLPEKPINHAVGFLNSRTIEDMMARLLFLGYRNIAFLGGDEGGDNRGRERRLGYERAVKTLGLDKSCVIPLGPPPITMMHGKEGIIRLIKEWPEVDAVVCVSDLPAFGAIMECQRQGWKVPERLAVAGFGDFEVSSFSCPSITTINVGCAELGRNAGEIMAKAIEGIRCKTPISPQIITTPHTVIEREST</sequence>
<keyword evidence="1" id="KW-0805">Transcription regulation</keyword>
<dbReference type="GO" id="GO:0000976">
    <property type="term" value="F:transcription cis-regulatory region binding"/>
    <property type="evidence" value="ECO:0007669"/>
    <property type="project" value="TreeGrafter"/>
</dbReference>
<dbReference type="InterPro" id="IPR000843">
    <property type="entry name" value="HTH_LacI"/>
</dbReference>
<protein>
    <submittedName>
        <fullName evidence="5">LacI family transcriptional regulator</fullName>
    </submittedName>
</protein>
<dbReference type="Pfam" id="PF00356">
    <property type="entry name" value="LacI"/>
    <property type="match status" value="1"/>
</dbReference>
<dbReference type="CDD" id="cd01392">
    <property type="entry name" value="HTH_LacI"/>
    <property type="match status" value="1"/>
</dbReference>
<comment type="caution">
    <text evidence="5">The sequence shown here is derived from an EMBL/GenBank/DDBJ whole genome shotgun (WGS) entry which is preliminary data.</text>
</comment>
<dbReference type="PANTHER" id="PTHR30146">
    <property type="entry name" value="LACI-RELATED TRANSCRIPTIONAL REPRESSOR"/>
    <property type="match status" value="1"/>
</dbReference>
<dbReference type="PANTHER" id="PTHR30146:SF33">
    <property type="entry name" value="TRANSCRIPTIONAL REGULATOR"/>
    <property type="match status" value="1"/>
</dbReference>
<keyword evidence="2" id="KW-0238">DNA-binding</keyword>
<dbReference type="GO" id="GO:0003700">
    <property type="term" value="F:DNA-binding transcription factor activity"/>
    <property type="evidence" value="ECO:0007669"/>
    <property type="project" value="TreeGrafter"/>
</dbReference>
<keyword evidence="6" id="KW-1185">Reference proteome</keyword>
<reference evidence="5 6" key="1">
    <citation type="submission" date="2018-01" db="EMBL/GenBank/DDBJ databases">
        <title>The draft genome sequence of Cohaesibacter sp. H1304.</title>
        <authorList>
            <person name="Wang N.-N."/>
            <person name="Du Z.-J."/>
        </authorList>
    </citation>
    <scope>NUCLEOTIDE SEQUENCE [LARGE SCALE GENOMIC DNA]</scope>
    <source>
        <strain evidence="5 6">H1304</strain>
    </source>
</reference>
<dbReference type="EMBL" id="PKUQ01000022">
    <property type="protein sequence ID" value="PLW77060.1"/>
    <property type="molecule type" value="Genomic_DNA"/>
</dbReference>
<dbReference type="SUPFAM" id="SSF53822">
    <property type="entry name" value="Periplasmic binding protein-like I"/>
    <property type="match status" value="1"/>
</dbReference>
<dbReference type="AlphaFoldDB" id="A0A2N5XRH5"/>
<dbReference type="InterPro" id="IPR010982">
    <property type="entry name" value="Lambda_DNA-bd_dom_sf"/>
</dbReference>
<name>A0A2N5XRH5_9HYPH</name>
<evidence type="ECO:0000256" key="2">
    <source>
        <dbReference type="ARBA" id="ARBA00023125"/>
    </source>
</evidence>
<dbReference type="SUPFAM" id="SSF47413">
    <property type="entry name" value="lambda repressor-like DNA-binding domains"/>
    <property type="match status" value="1"/>
</dbReference>
<dbReference type="Pfam" id="PF13377">
    <property type="entry name" value="Peripla_BP_3"/>
    <property type="match status" value="1"/>
</dbReference>
<dbReference type="InterPro" id="IPR028082">
    <property type="entry name" value="Peripla_BP_I"/>
</dbReference>
<dbReference type="InterPro" id="IPR046335">
    <property type="entry name" value="LacI/GalR-like_sensor"/>
</dbReference>
<dbReference type="PROSITE" id="PS50932">
    <property type="entry name" value="HTH_LACI_2"/>
    <property type="match status" value="1"/>
</dbReference>
<gene>
    <name evidence="5" type="ORF">C0081_13560</name>
</gene>